<dbReference type="RefSeq" id="WP_067617602.1">
    <property type="nucleotide sequence ID" value="NZ_MAGO01000005.1"/>
</dbReference>
<comment type="subcellular location">
    <subcellularLocation>
        <location evidence="1 15">Cytoplasm</location>
    </subcellularLocation>
</comment>
<evidence type="ECO:0000313" key="16">
    <source>
        <dbReference type="EMBL" id="OCC15464.1"/>
    </source>
</evidence>
<keyword evidence="3 15" id="KW-0808">Transferase</keyword>
<comment type="catalytic activity">
    <reaction evidence="6 15">
        <text>N-terminal L-arginyl-[protein] + L-leucyl-tRNA(Leu) = N-terminal L-leucyl-L-arginyl-[protein] + tRNA(Leu) + H(+)</text>
        <dbReference type="Rhea" id="RHEA:50416"/>
        <dbReference type="Rhea" id="RHEA-COMP:9613"/>
        <dbReference type="Rhea" id="RHEA-COMP:9622"/>
        <dbReference type="Rhea" id="RHEA-COMP:12672"/>
        <dbReference type="Rhea" id="RHEA-COMP:12673"/>
        <dbReference type="ChEBI" id="CHEBI:15378"/>
        <dbReference type="ChEBI" id="CHEBI:64719"/>
        <dbReference type="ChEBI" id="CHEBI:78442"/>
        <dbReference type="ChEBI" id="CHEBI:78494"/>
        <dbReference type="ChEBI" id="CHEBI:133044"/>
        <dbReference type="EC" id="2.3.2.6"/>
    </reaction>
</comment>
<name>A0A1B9F6J2_9BACT</name>
<dbReference type="Proteomes" id="UP000093080">
    <property type="component" value="Unassembled WGS sequence"/>
</dbReference>
<dbReference type="GO" id="GO:0005737">
    <property type="term" value="C:cytoplasm"/>
    <property type="evidence" value="ECO:0007669"/>
    <property type="project" value="UniProtKB-SubCell"/>
</dbReference>
<dbReference type="EMBL" id="MAGO01000005">
    <property type="protein sequence ID" value="OCC15464.1"/>
    <property type="molecule type" value="Genomic_DNA"/>
</dbReference>
<dbReference type="Gene3D" id="3.30.70.3550">
    <property type="entry name" value="Leucyl/phenylalanyl-tRNA-protein transferase, N-terminal domain"/>
    <property type="match status" value="1"/>
</dbReference>
<evidence type="ECO:0000256" key="8">
    <source>
        <dbReference type="ARBA" id="ARBA00054043"/>
    </source>
</evidence>
<dbReference type="AlphaFoldDB" id="A0A1B9F6J2"/>
<keyword evidence="4 15" id="KW-0012">Acyltransferase</keyword>
<evidence type="ECO:0000256" key="12">
    <source>
        <dbReference type="ARBA" id="ARBA00077136"/>
    </source>
</evidence>
<evidence type="ECO:0000256" key="15">
    <source>
        <dbReference type="HAMAP-Rule" id="MF_00688"/>
    </source>
</evidence>
<protein>
    <recommendedName>
        <fullName evidence="11 15">Leucyl/phenylalanyl-tRNA--protein transferase</fullName>
        <ecNumber evidence="10 15">2.3.2.6</ecNumber>
    </recommendedName>
    <alternativeName>
        <fullName evidence="12 15">L/F-transferase</fullName>
    </alternativeName>
    <alternativeName>
        <fullName evidence="13 15">Leucyltransferase</fullName>
    </alternativeName>
    <alternativeName>
        <fullName evidence="14 15">Phenyalanyltransferase</fullName>
    </alternativeName>
</protein>
<dbReference type="HAMAP" id="MF_00688">
    <property type="entry name" value="Leu_Phe_trans"/>
    <property type="match status" value="1"/>
</dbReference>
<dbReference type="PANTHER" id="PTHR30098:SF2">
    <property type="entry name" value="LEUCYL_PHENYLALANYL-TRNA--PROTEIN TRANSFERASE"/>
    <property type="match status" value="1"/>
</dbReference>
<evidence type="ECO:0000256" key="9">
    <source>
        <dbReference type="ARBA" id="ARBA00061535"/>
    </source>
</evidence>
<evidence type="ECO:0000256" key="7">
    <source>
        <dbReference type="ARBA" id="ARBA00051538"/>
    </source>
</evidence>
<dbReference type="GO" id="GO:0030163">
    <property type="term" value="P:protein catabolic process"/>
    <property type="evidence" value="ECO:0007669"/>
    <property type="project" value="UniProtKB-UniRule"/>
</dbReference>
<evidence type="ECO:0000256" key="2">
    <source>
        <dbReference type="ARBA" id="ARBA00022490"/>
    </source>
</evidence>
<sequence>MPVFLLSKELYFPDPELSEPNGLLAVGGDLRVERLILAYKNGIFPWYGVGEPILWWCPDPRLVLFPEELHVSRRLRRTIKQNKFRVSWDEAFVDVITLCKNTRTETWITDEMRNAYIELYKAGYAHSIEAWEEHNLVGGLYGVKIGKVFFGESMFALKKDASKVAFVQGVDHLTKMGIRLIDCQVETEHLKSFGARLIPRQIFLTLLKKLT</sequence>
<proteinExistence type="inferred from homology"/>
<dbReference type="EC" id="2.3.2.6" evidence="10 15"/>
<evidence type="ECO:0000256" key="4">
    <source>
        <dbReference type="ARBA" id="ARBA00023315"/>
    </source>
</evidence>
<dbReference type="OrthoDB" id="9790282at2"/>
<evidence type="ECO:0000256" key="6">
    <source>
        <dbReference type="ARBA" id="ARBA00050652"/>
    </source>
</evidence>
<reference evidence="16 17" key="1">
    <citation type="submission" date="2016-06" db="EMBL/GenBank/DDBJ databases">
        <title>Respiratory ammonification of nitrate coupled to the oxidation of elemental sulfur in deep-sea autotrophic thermophilic bacteria.</title>
        <authorList>
            <person name="Slobodkina G.B."/>
            <person name="Mardanov A.V."/>
            <person name="Ravin N.V."/>
            <person name="Frolova A.A."/>
            <person name="Viryasiv M.B."/>
            <person name="Chernyh N.A."/>
            <person name="Bonch-Osmolovskaya E.A."/>
            <person name="Slobodkin A.I."/>
        </authorList>
    </citation>
    <scope>NUCLEOTIDE SEQUENCE [LARGE SCALE GENOMIC DNA]</scope>
    <source>
        <strain evidence="16 17">S69</strain>
    </source>
</reference>
<dbReference type="STRING" id="1156395.DBT_1211"/>
<accession>A0A1B9F6J2</accession>
<dbReference type="FunFam" id="3.40.630.70:FF:000001">
    <property type="entry name" value="Leucyl/phenylalanyl-tRNA--protein transferase"/>
    <property type="match status" value="1"/>
</dbReference>
<comment type="caution">
    <text evidence="16">The sequence shown here is derived from an EMBL/GenBank/DDBJ whole genome shotgun (WGS) entry which is preliminary data.</text>
</comment>
<evidence type="ECO:0000256" key="14">
    <source>
        <dbReference type="ARBA" id="ARBA00083640"/>
    </source>
</evidence>
<dbReference type="InterPro" id="IPR042203">
    <property type="entry name" value="Leu/Phe-tRNA_Trfase_C"/>
</dbReference>
<evidence type="ECO:0000256" key="11">
    <source>
        <dbReference type="ARBA" id="ARBA00074372"/>
    </source>
</evidence>
<comment type="similarity">
    <text evidence="9 15">Belongs to the L/F-transferase family.</text>
</comment>
<evidence type="ECO:0000256" key="5">
    <source>
        <dbReference type="ARBA" id="ARBA00050607"/>
    </source>
</evidence>
<keyword evidence="2 15" id="KW-0963">Cytoplasm</keyword>
<dbReference type="Gene3D" id="3.40.630.70">
    <property type="entry name" value="Leucyl/phenylalanyl-tRNA-protein transferase, C-terminal domain"/>
    <property type="match status" value="1"/>
</dbReference>
<evidence type="ECO:0000256" key="1">
    <source>
        <dbReference type="ARBA" id="ARBA00004496"/>
    </source>
</evidence>
<evidence type="ECO:0000313" key="17">
    <source>
        <dbReference type="Proteomes" id="UP000093080"/>
    </source>
</evidence>
<dbReference type="NCBIfam" id="TIGR00667">
    <property type="entry name" value="aat"/>
    <property type="match status" value="1"/>
</dbReference>
<dbReference type="InterPro" id="IPR042221">
    <property type="entry name" value="Leu/Phe-tRNA_Trfase_N"/>
</dbReference>
<dbReference type="PATRIC" id="fig|1156395.6.peg.1225"/>
<organism evidence="16 17">
    <name type="scientific">Dissulfuribacter thermophilus</name>
    <dbReference type="NCBI Taxonomy" id="1156395"/>
    <lineage>
        <taxon>Bacteria</taxon>
        <taxon>Pseudomonadati</taxon>
        <taxon>Thermodesulfobacteriota</taxon>
        <taxon>Dissulfuribacteria</taxon>
        <taxon>Dissulfuribacterales</taxon>
        <taxon>Dissulfuribacteraceae</taxon>
        <taxon>Dissulfuribacter</taxon>
    </lineage>
</organism>
<dbReference type="Pfam" id="PF03588">
    <property type="entry name" value="Leu_Phe_trans"/>
    <property type="match status" value="1"/>
</dbReference>
<comment type="catalytic activity">
    <reaction evidence="5 15">
        <text>L-phenylalanyl-tRNA(Phe) + an N-terminal L-alpha-aminoacyl-[protein] = an N-terminal L-phenylalanyl-L-alpha-aminoacyl-[protein] + tRNA(Phe)</text>
        <dbReference type="Rhea" id="RHEA:43632"/>
        <dbReference type="Rhea" id="RHEA-COMP:9668"/>
        <dbReference type="Rhea" id="RHEA-COMP:9699"/>
        <dbReference type="Rhea" id="RHEA-COMP:10636"/>
        <dbReference type="Rhea" id="RHEA-COMP:10637"/>
        <dbReference type="ChEBI" id="CHEBI:78442"/>
        <dbReference type="ChEBI" id="CHEBI:78531"/>
        <dbReference type="ChEBI" id="CHEBI:78597"/>
        <dbReference type="ChEBI" id="CHEBI:83561"/>
        <dbReference type="EC" id="2.3.2.6"/>
    </reaction>
</comment>
<evidence type="ECO:0000256" key="10">
    <source>
        <dbReference type="ARBA" id="ARBA00066767"/>
    </source>
</evidence>
<dbReference type="GO" id="GO:0008914">
    <property type="term" value="F:leucyl-tRNA--protein transferase activity"/>
    <property type="evidence" value="ECO:0007669"/>
    <property type="project" value="UniProtKB-UniRule"/>
</dbReference>
<dbReference type="InterPro" id="IPR004616">
    <property type="entry name" value="Leu/Phe-tRNA_Trfase"/>
</dbReference>
<dbReference type="SUPFAM" id="SSF55729">
    <property type="entry name" value="Acyl-CoA N-acyltransferases (Nat)"/>
    <property type="match status" value="1"/>
</dbReference>
<dbReference type="PANTHER" id="PTHR30098">
    <property type="entry name" value="LEUCYL/PHENYLALANYL-TRNA--PROTEIN TRANSFERASE"/>
    <property type="match status" value="1"/>
</dbReference>
<dbReference type="FunFam" id="3.30.70.3550:FF:000001">
    <property type="entry name" value="Leucyl/phenylalanyl-tRNA--protein transferase"/>
    <property type="match status" value="1"/>
</dbReference>
<keyword evidence="17" id="KW-1185">Reference proteome</keyword>
<evidence type="ECO:0000256" key="13">
    <source>
        <dbReference type="ARBA" id="ARBA00077165"/>
    </source>
</evidence>
<gene>
    <name evidence="15" type="primary">aat</name>
    <name evidence="16" type="ORF">DBT_1211</name>
</gene>
<evidence type="ECO:0000256" key="3">
    <source>
        <dbReference type="ARBA" id="ARBA00022679"/>
    </source>
</evidence>
<comment type="function">
    <text evidence="8 15">Functions in the N-end rule pathway of protein degradation where it conjugates Leu, Phe and, less efficiently, Met from aminoacyl-tRNAs to the N-termini of proteins containing an N-terminal arginine or lysine.</text>
</comment>
<comment type="catalytic activity">
    <reaction evidence="7 15">
        <text>N-terminal L-lysyl-[protein] + L-leucyl-tRNA(Leu) = N-terminal L-leucyl-L-lysyl-[protein] + tRNA(Leu) + H(+)</text>
        <dbReference type="Rhea" id="RHEA:12340"/>
        <dbReference type="Rhea" id="RHEA-COMP:9613"/>
        <dbReference type="Rhea" id="RHEA-COMP:9622"/>
        <dbReference type="Rhea" id="RHEA-COMP:12670"/>
        <dbReference type="Rhea" id="RHEA-COMP:12671"/>
        <dbReference type="ChEBI" id="CHEBI:15378"/>
        <dbReference type="ChEBI" id="CHEBI:65249"/>
        <dbReference type="ChEBI" id="CHEBI:78442"/>
        <dbReference type="ChEBI" id="CHEBI:78494"/>
        <dbReference type="ChEBI" id="CHEBI:133043"/>
        <dbReference type="EC" id="2.3.2.6"/>
    </reaction>
</comment>
<dbReference type="InterPro" id="IPR016181">
    <property type="entry name" value="Acyl_CoA_acyltransferase"/>
</dbReference>